<dbReference type="OrthoDB" id="1439818at2"/>
<protein>
    <submittedName>
        <fullName evidence="1">Uncharacterized protein</fullName>
    </submittedName>
</protein>
<dbReference type="AlphaFoldDB" id="A0A1N7QRR3"/>
<reference evidence="2" key="1">
    <citation type="submission" date="2017-01" db="EMBL/GenBank/DDBJ databases">
        <authorList>
            <person name="Varghese N."/>
            <person name="Submissions S."/>
        </authorList>
    </citation>
    <scope>NUCLEOTIDE SEQUENCE [LARGE SCALE GENOMIC DNA]</scope>
    <source>
        <strain evidence="2">DSM 18017</strain>
    </source>
</reference>
<dbReference type="EMBL" id="FTOL01000015">
    <property type="protein sequence ID" value="SIT25563.1"/>
    <property type="molecule type" value="Genomic_DNA"/>
</dbReference>
<dbReference type="RefSeq" id="WP_076554132.1">
    <property type="nucleotide sequence ID" value="NZ_FTOL01000015.1"/>
</dbReference>
<sequence>METLQNIEENSKYFFHQILMDLYDRISTEVTEITYIDQDLGQLGQTGDNEKPPLSYPAILIDFPDSEYSDIAGGGQIGEVPISFQLIFDTYSQTWHKSPKNVIIKGLDYLKIEQKIHKCLQSWHLDYFSPLSRKSVKSQNNNDIGLRVRQSIYTTQYEDYTPIEEDIKEVTFSFSGSLKKE</sequence>
<evidence type="ECO:0000313" key="2">
    <source>
        <dbReference type="Proteomes" id="UP000186744"/>
    </source>
</evidence>
<evidence type="ECO:0000313" key="1">
    <source>
        <dbReference type="EMBL" id="SIT25563.1"/>
    </source>
</evidence>
<name>A0A1N7QRR3_9FLAO</name>
<accession>A0A1N7QRR3</accession>
<dbReference type="Proteomes" id="UP000186744">
    <property type="component" value="Unassembled WGS sequence"/>
</dbReference>
<proteinExistence type="predicted"/>
<organism evidence="1 2">
    <name type="scientific">Chryseobacterium ureilyticum</name>
    <dbReference type="NCBI Taxonomy" id="373668"/>
    <lineage>
        <taxon>Bacteria</taxon>
        <taxon>Pseudomonadati</taxon>
        <taxon>Bacteroidota</taxon>
        <taxon>Flavobacteriia</taxon>
        <taxon>Flavobacteriales</taxon>
        <taxon>Weeksellaceae</taxon>
        <taxon>Chryseobacterium group</taxon>
        <taxon>Chryseobacterium</taxon>
    </lineage>
</organism>
<dbReference type="STRING" id="373668.SAMN05421786_11528"/>
<keyword evidence="2" id="KW-1185">Reference proteome</keyword>
<gene>
    <name evidence="1" type="ORF">SAMN05421786_11528</name>
</gene>